<feature type="domain" description="NusG-like N-terminal" evidence="4">
    <location>
        <begin position="4"/>
        <end position="101"/>
    </location>
</feature>
<comment type="caution">
    <text evidence="5">The sequence shown here is derived from an EMBL/GenBank/DDBJ whole genome shotgun (WGS) entry which is preliminary data.</text>
</comment>
<evidence type="ECO:0000313" key="6">
    <source>
        <dbReference type="Proteomes" id="UP000627292"/>
    </source>
</evidence>
<keyword evidence="2" id="KW-0805">Transcription regulation</keyword>
<dbReference type="GO" id="GO:0031564">
    <property type="term" value="P:transcription antitermination"/>
    <property type="evidence" value="ECO:0007669"/>
    <property type="project" value="UniProtKB-KW"/>
</dbReference>
<dbReference type="PANTHER" id="PTHR30265">
    <property type="entry name" value="RHO-INTERACTING TRANSCRIPTION TERMINATION FACTOR NUSG"/>
    <property type="match status" value="1"/>
</dbReference>
<organism evidence="5 6">
    <name type="scientific">Filimonas zeae</name>
    <dbReference type="NCBI Taxonomy" id="1737353"/>
    <lineage>
        <taxon>Bacteria</taxon>
        <taxon>Pseudomonadati</taxon>
        <taxon>Bacteroidota</taxon>
        <taxon>Chitinophagia</taxon>
        <taxon>Chitinophagales</taxon>
        <taxon>Chitinophagaceae</taxon>
        <taxon>Filimonas</taxon>
    </lineage>
</organism>
<evidence type="ECO:0000259" key="4">
    <source>
        <dbReference type="SMART" id="SM00738"/>
    </source>
</evidence>
<keyword evidence="6" id="KW-1185">Reference proteome</keyword>
<evidence type="ECO:0000256" key="2">
    <source>
        <dbReference type="ARBA" id="ARBA00023015"/>
    </source>
</evidence>
<dbReference type="Pfam" id="PF02357">
    <property type="entry name" value="NusG"/>
    <property type="match status" value="1"/>
</dbReference>
<keyword evidence="3" id="KW-0804">Transcription</keyword>
<gene>
    <name evidence="5" type="ORF">GCM10011379_34010</name>
</gene>
<dbReference type="CDD" id="cd09895">
    <property type="entry name" value="NGN_SP_UpxY"/>
    <property type="match status" value="1"/>
</dbReference>
<name>A0A917IZK2_9BACT</name>
<dbReference type="InterPro" id="IPR043425">
    <property type="entry name" value="NusG-like"/>
</dbReference>
<dbReference type="GO" id="GO:0006354">
    <property type="term" value="P:DNA-templated transcription elongation"/>
    <property type="evidence" value="ECO:0007669"/>
    <property type="project" value="InterPro"/>
</dbReference>
<dbReference type="EMBL" id="BMIB01000003">
    <property type="protein sequence ID" value="GGH72986.1"/>
    <property type="molecule type" value="Genomic_DNA"/>
</dbReference>
<evidence type="ECO:0000313" key="5">
    <source>
        <dbReference type="EMBL" id="GGH72986.1"/>
    </source>
</evidence>
<dbReference type="SMART" id="SM00738">
    <property type="entry name" value="NGN"/>
    <property type="match status" value="1"/>
</dbReference>
<protein>
    <submittedName>
        <fullName evidence="5">Transcriptional regulator</fullName>
    </submittedName>
</protein>
<sequence>METKNTWYVVYTRSRWEKKVSALFTKKGIENYCPLNRVLKQWADRRKMVEEPLFPSYVFVHTSLHTHLSIQQTEGVVDFVYWLGTPAVVKDEEIAAIRQYLNNSYTLSLEKTDVNINDTVRITSGALIQQEGSVLEIQNNTIKILLPSLGYAIIAVKTGQIEKITAPAKVQGLSS</sequence>
<dbReference type="InterPro" id="IPR036735">
    <property type="entry name" value="NGN_dom_sf"/>
</dbReference>
<dbReference type="Proteomes" id="UP000627292">
    <property type="component" value="Unassembled WGS sequence"/>
</dbReference>
<evidence type="ECO:0000256" key="3">
    <source>
        <dbReference type="ARBA" id="ARBA00023163"/>
    </source>
</evidence>
<dbReference type="PANTHER" id="PTHR30265:SF4">
    <property type="entry name" value="KOW MOTIF FAMILY PROTEIN, EXPRESSED"/>
    <property type="match status" value="1"/>
</dbReference>
<dbReference type="SUPFAM" id="SSF82679">
    <property type="entry name" value="N-utilization substance G protein NusG, N-terminal domain"/>
    <property type="match status" value="1"/>
</dbReference>
<accession>A0A917IZK2</accession>
<reference evidence="5" key="2">
    <citation type="submission" date="2020-09" db="EMBL/GenBank/DDBJ databases">
        <authorList>
            <person name="Sun Q."/>
            <person name="Zhou Y."/>
        </authorList>
    </citation>
    <scope>NUCLEOTIDE SEQUENCE</scope>
    <source>
        <strain evidence="5">CGMCC 1.15290</strain>
    </source>
</reference>
<keyword evidence="1" id="KW-0889">Transcription antitermination</keyword>
<reference evidence="5" key="1">
    <citation type="journal article" date="2014" name="Int. J. Syst. Evol. Microbiol.">
        <title>Complete genome sequence of Corynebacterium casei LMG S-19264T (=DSM 44701T), isolated from a smear-ripened cheese.</title>
        <authorList>
            <consortium name="US DOE Joint Genome Institute (JGI-PGF)"/>
            <person name="Walter F."/>
            <person name="Albersmeier A."/>
            <person name="Kalinowski J."/>
            <person name="Ruckert C."/>
        </authorList>
    </citation>
    <scope>NUCLEOTIDE SEQUENCE</scope>
    <source>
        <strain evidence="5">CGMCC 1.15290</strain>
    </source>
</reference>
<dbReference type="NCBIfam" id="NF033644">
    <property type="entry name" value="antiterm_UpxY"/>
    <property type="match status" value="1"/>
</dbReference>
<dbReference type="Gene3D" id="3.30.70.940">
    <property type="entry name" value="NusG, N-terminal domain"/>
    <property type="match status" value="1"/>
</dbReference>
<dbReference type="InterPro" id="IPR006645">
    <property type="entry name" value="NGN-like_dom"/>
</dbReference>
<evidence type="ECO:0000256" key="1">
    <source>
        <dbReference type="ARBA" id="ARBA00022814"/>
    </source>
</evidence>
<dbReference type="RefSeq" id="WP_188954400.1">
    <property type="nucleotide sequence ID" value="NZ_BMIB01000003.1"/>
</dbReference>
<dbReference type="AlphaFoldDB" id="A0A917IZK2"/>
<proteinExistence type="predicted"/>